<protein>
    <submittedName>
        <fullName evidence="3">Uncharacterized protein</fullName>
    </submittedName>
</protein>
<organism evidence="3 4">
    <name type="scientific">Aphidius gifuensis</name>
    <name type="common">Parasitoid wasp</name>
    <dbReference type="NCBI Taxonomy" id="684658"/>
    <lineage>
        <taxon>Eukaryota</taxon>
        <taxon>Metazoa</taxon>
        <taxon>Ecdysozoa</taxon>
        <taxon>Arthropoda</taxon>
        <taxon>Hexapoda</taxon>
        <taxon>Insecta</taxon>
        <taxon>Pterygota</taxon>
        <taxon>Neoptera</taxon>
        <taxon>Endopterygota</taxon>
        <taxon>Hymenoptera</taxon>
        <taxon>Apocrita</taxon>
        <taxon>Ichneumonoidea</taxon>
        <taxon>Braconidae</taxon>
        <taxon>Aphidiinae</taxon>
        <taxon>Aphidius</taxon>
    </lineage>
</organism>
<accession>A0A834XT96</accession>
<keyword evidence="1" id="KW-0245">EGF-like domain</keyword>
<dbReference type="Proteomes" id="UP000639338">
    <property type="component" value="Unassembled WGS sequence"/>
</dbReference>
<keyword evidence="2" id="KW-0677">Repeat</keyword>
<evidence type="ECO:0000256" key="2">
    <source>
        <dbReference type="ARBA" id="ARBA00022737"/>
    </source>
</evidence>
<dbReference type="EMBL" id="JACMRX010000003">
    <property type="protein sequence ID" value="KAF7992172.1"/>
    <property type="molecule type" value="Genomic_DNA"/>
</dbReference>
<dbReference type="InterPro" id="IPR011042">
    <property type="entry name" value="6-blade_b-propeller_TolB-like"/>
</dbReference>
<proteinExistence type="predicted"/>
<dbReference type="GO" id="GO:0060070">
    <property type="term" value="P:canonical Wnt signaling pathway"/>
    <property type="evidence" value="ECO:0007669"/>
    <property type="project" value="TreeGrafter"/>
</dbReference>
<dbReference type="InterPro" id="IPR011044">
    <property type="entry name" value="Quino_amine_DH_bsu"/>
</dbReference>
<dbReference type="SUPFAM" id="SSF50969">
    <property type="entry name" value="YVTN repeat-like/Quinoprotein amine dehydrogenase"/>
    <property type="match status" value="1"/>
</dbReference>
<evidence type="ECO:0000313" key="4">
    <source>
        <dbReference type="Proteomes" id="UP000639338"/>
    </source>
</evidence>
<dbReference type="PANTHER" id="PTHR46513:SF13">
    <property type="entry name" value="EGF-LIKE DOMAIN-CONTAINING PROTEIN"/>
    <property type="match status" value="1"/>
</dbReference>
<evidence type="ECO:0000256" key="1">
    <source>
        <dbReference type="ARBA" id="ARBA00022536"/>
    </source>
</evidence>
<dbReference type="GO" id="GO:0042813">
    <property type="term" value="F:Wnt receptor activity"/>
    <property type="evidence" value="ECO:0007669"/>
    <property type="project" value="TreeGrafter"/>
</dbReference>
<name>A0A834XT96_APHGI</name>
<dbReference type="AlphaFoldDB" id="A0A834XT96"/>
<dbReference type="GO" id="GO:0005886">
    <property type="term" value="C:plasma membrane"/>
    <property type="evidence" value="ECO:0007669"/>
    <property type="project" value="TreeGrafter"/>
</dbReference>
<keyword evidence="4" id="KW-1185">Reference proteome</keyword>
<dbReference type="Gene3D" id="2.120.10.30">
    <property type="entry name" value="TolB, C-terminal domain"/>
    <property type="match status" value="1"/>
</dbReference>
<evidence type="ECO:0000313" key="3">
    <source>
        <dbReference type="EMBL" id="KAF7992172.1"/>
    </source>
</evidence>
<reference evidence="3 4" key="1">
    <citation type="submission" date="2020-08" db="EMBL/GenBank/DDBJ databases">
        <title>Aphidius gifuensis genome sequencing and assembly.</title>
        <authorList>
            <person name="Du Z."/>
        </authorList>
    </citation>
    <scope>NUCLEOTIDE SEQUENCE [LARGE SCALE GENOMIC DNA]</scope>
    <source>
        <strain evidence="3">YNYX2018</strain>
        <tissue evidence="3">Adults</tissue>
    </source>
</reference>
<dbReference type="InterPro" id="IPR050778">
    <property type="entry name" value="Cueball_EGF_LRP_Nidogen"/>
</dbReference>
<dbReference type="GO" id="GO:0017147">
    <property type="term" value="F:Wnt-protein binding"/>
    <property type="evidence" value="ECO:0007669"/>
    <property type="project" value="TreeGrafter"/>
</dbReference>
<dbReference type="PANTHER" id="PTHR46513">
    <property type="entry name" value="VITELLOGENIN RECEPTOR-LIKE PROTEIN-RELATED-RELATED"/>
    <property type="match status" value="1"/>
</dbReference>
<sequence length="647" mass="75491">MQQLIYQIYFFLVRGSQLDVVEYDENKNFRKIQQVSSMFDGAISIKFDWTTGLLYWIEKIGLKYSIKVTNGSFVEPKYVYQPPEKNLIGHLQIYPKRNELFYTDYSYIWYISASPNSTPSLLFLSKPEFAIFKMVIDYAFDNLCWNMVVTLHCLDISGSNRPLDQQQISTQKIPGDIHALQVFNNTFYWIANKKVLDVINYNEQNEFQRIHRVYKTFENANSIASDWTTGRLYFSESNDTLKNLIKFTDKTFEDSTILTHFNRLMSKILVYPKKGIIFFSDFEDFWYTHTIPGSIPIALQLPGSHEKNIIDFAIDYELDKLCWIEKRNNDSVLFCAGIVDSNQSIQLENINAIVNLPRYDSKNLAVFNNTFYWTTNEKNKKVLYSKNGEDKPVRVINNLESNRKQLSFVFSSNCPYSVEDENTTNPNSADQQGNLTNLLLYATKTEFFTLPYPTINLNLTKIAIKDSSNFSEINKFDDKIADIEKITADCANNNIYILKSIKGDNRKVLDVIHYNNNNEFERTHRVFNMFDKAESISTDRKTRKLYWNEQSLQDILVKHIDEYFKESTDCGDIVGSNELINLQNITDIETFPKLAKNLVVFNNTFYFTAEENNMQILYFKNGNETAVEVDKLEMADQLSYFSLNCPY</sequence>
<comment type="caution">
    <text evidence="3">The sequence shown here is derived from an EMBL/GenBank/DDBJ whole genome shotgun (WGS) entry which is preliminary data.</text>
</comment>
<gene>
    <name evidence="3" type="ORF">HCN44_001497</name>
</gene>